<dbReference type="AlphaFoldDB" id="A0A853DBU5"/>
<organism evidence="1 2">
    <name type="scientific">Allobranchiibius huperziae</name>
    <dbReference type="NCBI Taxonomy" id="1874116"/>
    <lineage>
        <taxon>Bacteria</taxon>
        <taxon>Bacillati</taxon>
        <taxon>Actinomycetota</taxon>
        <taxon>Actinomycetes</taxon>
        <taxon>Micrococcales</taxon>
        <taxon>Dermacoccaceae</taxon>
        <taxon>Allobranchiibius</taxon>
    </lineage>
</organism>
<dbReference type="Proteomes" id="UP000571817">
    <property type="component" value="Unassembled WGS sequence"/>
</dbReference>
<reference evidence="1 2" key="1">
    <citation type="submission" date="2020-07" db="EMBL/GenBank/DDBJ databases">
        <title>Sequencing the genomes of 1000 actinobacteria strains.</title>
        <authorList>
            <person name="Klenk H.-P."/>
        </authorList>
    </citation>
    <scope>NUCLEOTIDE SEQUENCE [LARGE SCALE GENOMIC DNA]</scope>
    <source>
        <strain evidence="1 2">DSM 29531</strain>
    </source>
</reference>
<dbReference type="EMBL" id="JACCFW010000001">
    <property type="protein sequence ID" value="NYJ75046.1"/>
    <property type="molecule type" value="Genomic_DNA"/>
</dbReference>
<evidence type="ECO:0000313" key="2">
    <source>
        <dbReference type="Proteomes" id="UP000571817"/>
    </source>
</evidence>
<comment type="caution">
    <text evidence="1">The sequence shown here is derived from an EMBL/GenBank/DDBJ whole genome shotgun (WGS) entry which is preliminary data.</text>
</comment>
<gene>
    <name evidence="1" type="ORF">HNR15_002009</name>
</gene>
<dbReference type="RefSeq" id="WP_179481398.1">
    <property type="nucleotide sequence ID" value="NZ_JACCFW010000001.1"/>
</dbReference>
<keyword evidence="2" id="KW-1185">Reference proteome</keyword>
<evidence type="ECO:0000313" key="1">
    <source>
        <dbReference type="EMBL" id="NYJ75046.1"/>
    </source>
</evidence>
<name>A0A853DBU5_9MICO</name>
<accession>A0A853DBU5</accession>
<proteinExistence type="predicted"/>
<protein>
    <submittedName>
        <fullName evidence="1">Uncharacterized protein</fullName>
    </submittedName>
</protein>
<sequence length="81" mass="8765">MHIECRSCPARDRHCADCMVTVLLQMPVPRTDAHDADADLAPDEQERRGLEVLVAAGLVSPADAYAARAVREPGRALRVTG</sequence>